<feature type="chain" id="PRO_5011717697" evidence="1">
    <location>
        <begin position="27"/>
        <end position="156"/>
    </location>
</feature>
<reference evidence="3" key="1">
    <citation type="submission" date="2016-10" db="EMBL/GenBank/DDBJ databases">
        <authorList>
            <person name="Varghese N."/>
            <person name="Submissions S."/>
        </authorList>
    </citation>
    <scope>NUCLEOTIDE SEQUENCE [LARGE SCALE GENOMIC DNA]</scope>
    <source>
        <strain evidence="3">CGMCC 1.3431</strain>
    </source>
</reference>
<dbReference type="Proteomes" id="UP000199150">
    <property type="component" value="Unassembled WGS sequence"/>
</dbReference>
<evidence type="ECO:0000313" key="2">
    <source>
        <dbReference type="EMBL" id="SCW82864.1"/>
    </source>
</evidence>
<dbReference type="RefSeq" id="WP_415500652.1">
    <property type="nucleotide sequence ID" value="NZ_CBCRYE010000008.1"/>
</dbReference>
<name>A0A1G4TNF0_9CAUL</name>
<dbReference type="AlphaFoldDB" id="A0A1G4TNF0"/>
<protein>
    <submittedName>
        <fullName evidence="2">Uncharacterized protein</fullName>
    </submittedName>
</protein>
<evidence type="ECO:0000256" key="1">
    <source>
        <dbReference type="SAM" id="SignalP"/>
    </source>
</evidence>
<sequence>MIAVSKSVLAAAALSAGLCFATSSQAGPAQDALSACLVKSTTPADNVILADWIFAVISLHSSVSSMASISDSQRETLNRNAGVLFTRLVSEDCGPELKAAVEKEGTDAVGEAFGKLGEMAMTDLMSDPKVQAGTEAMSAYIDQDKITAAVMGKSAK</sequence>
<dbReference type="STRING" id="260084.SAMN02927928_0032"/>
<proteinExistence type="predicted"/>
<feature type="signal peptide" evidence="1">
    <location>
        <begin position="1"/>
        <end position="26"/>
    </location>
</feature>
<dbReference type="EMBL" id="FMTS01000010">
    <property type="protein sequence ID" value="SCW82864.1"/>
    <property type="molecule type" value="Genomic_DNA"/>
</dbReference>
<gene>
    <name evidence="2" type="ORF">SAMN02927928_0032</name>
</gene>
<keyword evidence="3" id="KW-1185">Reference proteome</keyword>
<accession>A0A1G4TNF0</accession>
<organism evidence="2 3">
    <name type="scientific">Asticcacaulis taihuensis</name>
    <dbReference type="NCBI Taxonomy" id="260084"/>
    <lineage>
        <taxon>Bacteria</taxon>
        <taxon>Pseudomonadati</taxon>
        <taxon>Pseudomonadota</taxon>
        <taxon>Alphaproteobacteria</taxon>
        <taxon>Caulobacterales</taxon>
        <taxon>Caulobacteraceae</taxon>
        <taxon>Asticcacaulis</taxon>
    </lineage>
</organism>
<keyword evidence="1" id="KW-0732">Signal</keyword>
<evidence type="ECO:0000313" key="3">
    <source>
        <dbReference type="Proteomes" id="UP000199150"/>
    </source>
</evidence>